<evidence type="ECO:0000256" key="1">
    <source>
        <dbReference type="SAM" id="MobiDB-lite"/>
    </source>
</evidence>
<comment type="caution">
    <text evidence="2">The sequence shown here is derived from an EMBL/GenBank/DDBJ whole genome shotgun (WGS) entry which is preliminary data.</text>
</comment>
<evidence type="ECO:0000313" key="3">
    <source>
        <dbReference type="Proteomes" id="UP000029452"/>
    </source>
</evidence>
<name>A0A094YK72_9BACT</name>
<sequence>MSGRDVNKNGERKGNKRIEGAGGSSPTIVLPVGGLLKHGLQKGRIQ</sequence>
<dbReference type="PATRIC" id="fig|178606.4.peg.1792"/>
<accession>A0A094YK72</accession>
<dbReference type="Proteomes" id="UP000029452">
    <property type="component" value="Unassembled WGS sequence"/>
</dbReference>
<protein>
    <submittedName>
        <fullName evidence="2">Uncharacterized protein</fullName>
    </submittedName>
</protein>
<evidence type="ECO:0000313" key="2">
    <source>
        <dbReference type="EMBL" id="KGA93581.1"/>
    </source>
</evidence>
<dbReference type="AlphaFoldDB" id="A0A094YK72"/>
<dbReference type="EMBL" id="JPGK01000006">
    <property type="protein sequence ID" value="KGA93581.1"/>
    <property type="molecule type" value="Genomic_DNA"/>
</dbReference>
<feature type="compositionally biased region" description="Basic and acidic residues" evidence="1">
    <location>
        <begin position="1"/>
        <end position="19"/>
    </location>
</feature>
<reference evidence="2 3" key="1">
    <citation type="submission" date="2014-06" db="EMBL/GenBank/DDBJ databases">
        <title>Draft genome sequence of iron oxidizing acidophile Leptospirillum ferriphilum DSM14647.</title>
        <authorList>
            <person name="Cardenas J.P."/>
            <person name="Lazcano M."/>
            <person name="Ossandon F.J."/>
            <person name="Corbett M."/>
            <person name="Holmes D.S."/>
            <person name="Watkin E."/>
        </authorList>
    </citation>
    <scope>NUCLEOTIDE SEQUENCE [LARGE SCALE GENOMIC DNA]</scope>
    <source>
        <strain evidence="2 3">DSM 14647</strain>
    </source>
</reference>
<proteinExistence type="predicted"/>
<gene>
    <name evidence="2" type="ORF">LptCag_0194</name>
</gene>
<feature type="region of interest" description="Disordered" evidence="1">
    <location>
        <begin position="1"/>
        <end position="31"/>
    </location>
</feature>
<organism evidence="2 3">
    <name type="scientific">Leptospirillum ferriphilum</name>
    <dbReference type="NCBI Taxonomy" id="178606"/>
    <lineage>
        <taxon>Bacteria</taxon>
        <taxon>Pseudomonadati</taxon>
        <taxon>Nitrospirota</taxon>
        <taxon>Nitrospiria</taxon>
        <taxon>Nitrospirales</taxon>
        <taxon>Nitrospiraceae</taxon>
        <taxon>Leptospirillum</taxon>
    </lineage>
</organism>